<organism evidence="1 2">
    <name type="scientific">Pseudomonas lactis</name>
    <dbReference type="NCBI Taxonomy" id="1615674"/>
    <lineage>
        <taxon>Bacteria</taxon>
        <taxon>Pseudomonadati</taxon>
        <taxon>Pseudomonadota</taxon>
        <taxon>Gammaproteobacteria</taxon>
        <taxon>Pseudomonadales</taxon>
        <taxon>Pseudomonadaceae</taxon>
        <taxon>Pseudomonas</taxon>
    </lineage>
</organism>
<dbReference type="Gene3D" id="3.40.50.300">
    <property type="entry name" value="P-loop containing nucleotide triphosphate hydrolases"/>
    <property type="match status" value="1"/>
</dbReference>
<accession>I4KEK1</accession>
<evidence type="ECO:0000313" key="1">
    <source>
        <dbReference type="EMBL" id="EIK63141.1"/>
    </source>
</evidence>
<dbReference type="EMBL" id="AHPN01000001">
    <property type="protein sequence ID" value="EIK63141.1"/>
    <property type="molecule type" value="Genomic_DNA"/>
</dbReference>
<comment type="caution">
    <text evidence="1">The sequence shown here is derived from an EMBL/GenBank/DDBJ whole genome shotgun (WGS) entry which is preliminary data.</text>
</comment>
<protein>
    <submittedName>
        <fullName evidence="1">Terminase large subunit</fullName>
    </submittedName>
</protein>
<dbReference type="PATRIC" id="fig|1038924.3.peg.1439"/>
<proteinExistence type="predicted"/>
<dbReference type="HOGENOM" id="CLU_2651687_0_0_6"/>
<gene>
    <name evidence="1" type="ORF">PflSS101_1466</name>
</gene>
<name>I4KEK1_9PSED</name>
<dbReference type="AlphaFoldDB" id="I4KEK1"/>
<dbReference type="InterPro" id="IPR027417">
    <property type="entry name" value="P-loop_NTPase"/>
</dbReference>
<reference evidence="1 2" key="1">
    <citation type="journal article" date="2012" name="PLoS Genet.">
        <title>Comparative Genomics of Plant-Associated Pseudomonas spp.: Insights into Diversity and Inheritance of Traits Involved in Multitrophic Interactions.</title>
        <authorList>
            <person name="Loper J.E."/>
            <person name="Hassan K.A."/>
            <person name="Mavrodi D.V."/>
            <person name="Davis E.W.II."/>
            <person name="Lim C.K."/>
            <person name="Shaffer B.T."/>
            <person name="Elbourne L.D."/>
            <person name="Stockwell V.O."/>
            <person name="Hartney S.L."/>
            <person name="Breakwell K."/>
            <person name="Henkels M.D."/>
            <person name="Tetu S.G."/>
            <person name="Rangel L.I."/>
            <person name="Kidarsa T.A."/>
            <person name="Wilson N.L."/>
            <person name="van de Mortel J.E."/>
            <person name="Song C."/>
            <person name="Blumhagen R."/>
            <person name="Radune D."/>
            <person name="Hostetler J.B."/>
            <person name="Brinkac L.M."/>
            <person name="Durkin A.S."/>
            <person name="Kluepfel D.A."/>
            <person name="Wechter W.P."/>
            <person name="Anderson A.J."/>
            <person name="Kim Y.C."/>
            <person name="Pierson L.S.III."/>
            <person name="Pierson E.A."/>
            <person name="Lindow S.E."/>
            <person name="Kobayashi D.Y."/>
            <person name="Raaijmakers J.M."/>
            <person name="Weller D.M."/>
            <person name="Thomashow L.S."/>
            <person name="Allen A.E."/>
            <person name="Paulsen I.T."/>
        </authorList>
    </citation>
    <scope>NUCLEOTIDE SEQUENCE [LARGE SCALE GENOMIC DNA]</scope>
    <source>
        <strain evidence="1 2">SS101</strain>
    </source>
</reference>
<sequence length="76" mass="8523">MHTRNIILKARQLGFRALVCIIQLDAELFESAKCALIARTPNDTKRLFQEKIKFAYDCLPEEGKKTNPASNDAVGS</sequence>
<dbReference type="Proteomes" id="UP000003213">
    <property type="component" value="Chromosome"/>
</dbReference>
<evidence type="ECO:0000313" key="2">
    <source>
        <dbReference type="Proteomes" id="UP000003213"/>
    </source>
</evidence>